<sequence>MPDIVVMFFVLGLVAGLIKSDLVVPKAAYDLLSLMLMLTIGLKGGFALYGEFRVSILPELLLLMVVGGLIPLVLVPVLRFAVQLSKANAISLSAHYGSVSAGTFAVALAYIQTHQLAVGAEVTLYLVALELPAIVVAVFLYRRHNQGSQGAVSSSVWHEAFANRGVVLLVGGLLIGYLYGPEQGVAVTGLLTQGFHVVLALFLLDMGLTAALSLRPFPKSSWRLALFALLIPFALAFVGVLVGKTLQLPEGSTLIIASLFASASYIAAPAIIRNVIPDADMGLAMFAALGMTFPMNVILGIPLYHQWLQWMY</sequence>
<dbReference type="PANTHER" id="PTHR40400:SF1">
    <property type="entry name" value="SLR1512 PROTEIN"/>
    <property type="match status" value="1"/>
</dbReference>
<feature type="transmembrane region" description="Helical" evidence="1">
    <location>
        <begin position="31"/>
        <end position="49"/>
    </location>
</feature>
<dbReference type="RefSeq" id="WP_036506962.1">
    <property type="nucleotide sequence ID" value="NZ_AONB01000001.1"/>
</dbReference>
<feature type="transmembrane region" description="Helical" evidence="1">
    <location>
        <begin position="224"/>
        <end position="242"/>
    </location>
</feature>
<dbReference type="Proteomes" id="UP000019464">
    <property type="component" value="Unassembled WGS sequence"/>
</dbReference>
<keyword evidence="1" id="KW-0472">Membrane</keyword>
<feature type="transmembrane region" description="Helical" evidence="1">
    <location>
        <begin position="94"/>
        <end position="111"/>
    </location>
</feature>
<keyword evidence="3" id="KW-1185">Reference proteome</keyword>
<feature type="transmembrane region" description="Helical" evidence="1">
    <location>
        <begin position="191"/>
        <end position="212"/>
    </location>
</feature>
<keyword evidence="1" id="KW-0812">Transmembrane</keyword>
<feature type="transmembrane region" description="Helical" evidence="1">
    <location>
        <begin position="6"/>
        <end position="24"/>
    </location>
</feature>
<feature type="transmembrane region" description="Helical" evidence="1">
    <location>
        <begin position="254"/>
        <end position="276"/>
    </location>
</feature>
<reference evidence="2 3" key="2">
    <citation type="journal article" date="2015" name="Syst. Appl. Microbiol.">
        <title>Nitrincola nitratireducens sp. nov. isolated from a haloalkaline crater lake.</title>
        <authorList>
            <person name="Singh A."/>
            <person name="Vaidya B."/>
            <person name="Tanuku N.R."/>
            <person name="Pinnaka A.K."/>
        </authorList>
    </citation>
    <scope>NUCLEOTIDE SEQUENCE [LARGE SCALE GENOMIC DNA]</scope>
    <source>
        <strain evidence="2 3">AK23</strain>
    </source>
</reference>
<feature type="transmembrane region" description="Helical" evidence="1">
    <location>
        <begin position="283"/>
        <end position="304"/>
    </location>
</feature>
<dbReference type="STRING" id="1229521.D791_00401"/>
<comment type="caution">
    <text evidence="2">The sequence shown here is derived from an EMBL/GenBank/DDBJ whole genome shotgun (WGS) entry which is preliminary data.</text>
</comment>
<accession>W9V0P4</accession>
<evidence type="ECO:0000256" key="1">
    <source>
        <dbReference type="SAM" id="Phobius"/>
    </source>
</evidence>
<keyword evidence="1" id="KW-1133">Transmembrane helix</keyword>
<dbReference type="PANTHER" id="PTHR40400">
    <property type="entry name" value="SLR1512 PROTEIN"/>
    <property type="match status" value="1"/>
</dbReference>
<evidence type="ECO:0008006" key="4">
    <source>
        <dbReference type="Google" id="ProtNLM"/>
    </source>
</evidence>
<organism evidence="2 3">
    <name type="scientific">Nitrincola nitratireducens</name>
    <dbReference type="NCBI Taxonomy" id="1229521"/>
    <lineage>
        <taxon>Bacteria</taxon>
        <taxon>Pseudomonadati</taxon>
        <taxon>Pseudomonadota</taxon>
        <taxon>Gammaproteobacteria</taxon>
        <taxon>Oceanospirillales</taxon>
        <taxon>Oceanospirillaceae</taxon>
        <taxon>Nitrincola</taxon>
    </lineage>
</organism>
<dbReference type="InterPro" id="IPR010293">
    <property type="entry name" value="Sbt_1"/>
</dbReference>
<dbReference type="OrthoDB" id="345121at2"/>
<protein>
    <recommendedName>
        <fullName evidence="4">Sodium-dependent bicarbonate transport family permease</fullName>
    </recommendedName>
</protein>
<feature type="transmembrane region" description="Helical" evidence="1">
    <location>
        <begin position="61"/>
        <end position="82"/>
    </location>
</feature>
<evidence type="ECO:0000313" key="2">
    <source>
        <dbReference type="EMBL" id="EXJ13053.1"/>
    </source>
</evidence>
<dbReference type="Pfam" id="PF05982">
    <property type="entry name" value="Sbt_1"/>
    <property type="match status" value="1"/>
</dbReference>
<gene>
    <name evidence="2" type="ORF">D791_00401</name>
</gene>
<evidence type="ECO:0000313" key="3">
    <source>
        <dbReference type="Proteomes" id="UP000019464"/>
    </source>
</evidence>
<feature type="transmembrane region" description="Helical" evidence="1">
    <location>
        <begin position="123"/>
        <end position="141"/>
    </location>
</feature>
<dbReference type="PATRIC" id="fig|1229521.3.peg.410"/>
<proteinExistence type="predicted"/>
<feature type="transmembrane region" description="Helical" evidence="1">
    <location>
        <begin position="161"/>
        <end position="179"/>
    </location>
</feature>
<dbReference type="AlphaFoldDB" id="W9V0P4"/>
<dbReference type="EMBL" id="AONB01000001">
    <property type="protein sequence ID" value="EXJ13053.1"/>
    <property type="molecule type" value="Genomic_DNA"/>
</dbReference>
<name>W9V0P4_9GAMM</name>
<reference evidence="3" key="1">
    <citation type="submission" date="2012-11" db="EMBL/GenBank/DDBJ databases">
        <authorList>
            <person name="Singh A."/>
            <person name="Pinnaka A.K."/>
            <person name="Vaidya B."/>
        </authorList>
    </citation>
    <scope>NUCLEOTIDE SEQUENCE [LARGE SCALE GENOMIC DNA]</scope>
    <source>
        <strain evidence="3">AK23</strain>
    </source>
</reference>